<name>A0A6M3LLP2_9ZZZZ</name>
<protein>
    <submittedName>
        <fullName evidence="1">Uncharacterized protein</fullName>
    </submittedName>
</protein>
<sequence length="75" mass="8578">MKYNKLDGFEIELGTVFKLACCDCGLVHNIAIAKENNDKIGFALERNNKATAQLRRHNFGYLQQGVLNYTMNKLR</sequence>
<organism evidence="1">
    <name type="scientific">viral metagenome</name>
    <dbReference type="NCBI Taxonomy" id="1070528"/>
    <lineage>
        <taxon>unclassified sequences</taxon>
        <taxon>metagenomes</taxon>
        <taxon>organismal metagenomes</taxon>
    </lineage>
</organism>
<reference evidence="1" key="1">
    <citation type="submission" date="2020-03" db="EMBL/GenBank/DDBJ databases">
        <title>The deep terrestrial virosphere.</title>
        <authorList>
            <person name="Holmfeldt K."/>
            <person name="Nilsson E."/>
            <person name="Simone D."/>
            <person name="Lopez-Fernandez M."/>
            <person name="Wu X."/>
            <person name="de Brujin I."/>
            <person name="Lundin D."/>
            <person name="Andersson A."/>
            <person name="Bertilsson S."/>
            <person name="Dopson M."/>
        </authorList>
    </citation>
    <scope>NUCLEOTIDE SEQUENCE</scope>
    <source>
        <strain evidence="1">MM415B04885</strain>
    </source>
</reference>
<dbReference type="EMBL" id="MT143381">
    <property type="protein sequence ID" value="QJA96236.1"/>
    <property type="molecule type" value="Genomic_DNA"/>
</dbReference>
<dbReference type="AlphaFoldDB" id="A0A6M3LLP2"/>
<gene>
    <name evidence="1" type="ORF">MM415B04885_0013</name>
</gene>
<proteinExistence type="predicted"/>
<evidence type="ECO:0000313" key="1">
    <source>
        <dbReference type="EMBL" id="QJA96236.1"/>
    </source>
</evidence>
<accession>A0A6M3LLP2</accession>